<evidence type="ECO:0000313" key="3">
    <source>
        <dbReference type="Proteomes" id="UP000258309"/>
    </source>
</evidence>
<dbReference type="OrthoDB" id="3546685at2759"/>
<name>A0A3E2HMF9_SCYLI</name>
<feature type="non-terminal residue" evidence="2">
    <location>
        <position position="1"/>
    </location>
</feature>
<sequence length="481" mass="55450">MPYRPSPVLRGALCGIYEEDEDWQGNRLLPKRKSCHVGNMLKIEANPPDLQHFRPPKKGLRRITKCFTLNEDFRQSKSCEIEPSIADLHRIRADIKRGNLEKVIPPAKKSFSLPYPKQKPPSGSIFPFPRSKTTAYPKAIEFMTSLDQAPKSTPRVSDTQLLSERSTYISPRQPPLTPRLDNIARYTTSTPKERKITSLITDAESTKRCQSSRERTDKAYFPAPFDYLPRVSFLSIGKGKQENELSESDFFCIGELETLYEASHEPQNYEPKDLKYRDDQQVHVSTGRVSPPGTDPWYMRPRASCRLCYKAGTSGIRGLCNDCEQEFKHLNIPGGLNSFGGEIQPIAPLRTKKDFPNTNEEIRPMLPLKDKRTILSKREHRLNPKYTERYIRISMLDSITEGITSDYMDLPEFYNQDFSIRYDQSPRSSTSSILEIKDVGLRKEVTIIPRDYKTIRHVRSEEVLVEWLPTSINRGDQRRRT</sequence>
<dbReference type="EMBL" id="NCSJ02000018">
    <property type="protein sequence ID" value="RFU34587.1"/>
    <property type="molecule type" value="Genomic_DNA"/>
</dbReference>
<accession>A0A3E2HMF9</accession>
<gene>
    <name evidence="2" type="ORF">B7463_g1716</name>
</gene>
<reference evidence="2 3" key="1">
    <citation type="submission" date="2018-05" db="EMBL/GenBank/DDBJ databases">
        <title>Draft genome sequence of Scytalidium lignicola DSM 105466, a ubiquitous saprotrophic fungus.</title>
        <authorList>
            <person name="Buettner E."/>
            <person name="Gebauer A.M."/>
            <person name="Hofrichter M."/>
            <person name="Liers C."/>
            <person name="Kellner H."/>
        </authorList>
    </citation>
    <scope>NUCLEOTIDE SEQUENCE [LARGE SCALE GENOMIC DNA]</scope>
    <source>
        <strain evidence="2 3">DSM 105466</strain>
    </source>
</reference>
<evidence type="ECO:0000313" key="2">
    <source>
        <dbReference type="EMBL" id="RFU34587.1"/>
    </source>
</evidence>
<feature type="region of interest" description="Disordered" evidence="1">
    <location>
        <begin position="111"/>
        <end position="130"/>
    </location>
</feature>
<feature type="non-terminal residue" evidence="2">
    <location>
        <position position="481"/>
    </location>
</feature>
<comment type="caution">
    <text evidence="2">The sequence shown here is derived from an EMBL/GenBank/DDBJ whole genome shotgun (WGS) entry which is preliminary data.</text>
</comment>
<protein>
    <submittedName>
        <fullName evidence="2">Uncharacterized protein</fullName>
    </submittedName>
</protein>
<dbReference type="Proteomes" id="UP000258309">
    <property type="component" value="Unassembled WGS sequence"/>
</dbReference>
<evidence type="ECO:0000256" key="1">
    <source>
        <dbReference type="SAM" id="MobiDB-lite"/>
    </source>
</evidence>
<dbReference type="AlphaFoldDB" id="A0A3E2HMF9"/>
<organism evidence="2 3">
    <name type="scientific">Scytalidium lignicola</name>
    <name type="common">Hyphomycete</name>
    <dbReference type="NCBI Taxonomy" id="5539"/>
    <lineage>
        <taxon>Eukaryota</taxon>
        <taxon>Fungi</taxon>
        <taxon>Dikarya</taxon>
        <taxon>Ascomycota</taxon>
        <taxon>Pezizomycotina</taxon>
        <taxon>Leotiomycetes</taxon>
        <taxon>Leotiomycetes incertae sedis</taxon>
        <taxon>Scytalidium</taxon>
    </lineage>
</organism>
<proteinExistence type="predicted"/>
<keyword evidence="3" id="KW-1185">Reference proteome</keyword>